<keyword evidence="1" id="KW-0472">Membrane</keyword>
<name>A0AAD1I0R7_9MYCO</name>
<keyword evidence="1" id="KW-1133">Transmembrane helix</keyword>
<feature type="transmembrane region" description="Helical" evidence="1">
    <location>
        <begin position="72"/>
        <end position="90"/>
    </location>
</feature>
<sequence length="252" mass="27586">MQILEEVQDLPSAGNIKAQWVSLWTGPAVGAVLVVALLAFPGFFPPMSPTMTADQVAQFYAEHTDWIRFSQITFNLCGIMLLPFFMVIVVQMKRMKTQSHIFAYCYLTAIVSGATIFALSNVFFLVAAFRPDRNPELTLLLNDLAWIVFIAPIGMVLAQFLLLAAAVHFDDGPAPVFPRWVGPYSLATGVAITPAAGAAVWQTGPLAWDGLLSFWLRNGAFAAFVVVMFFVLRRAVLRQAVEEGVVDEVVAG</sequence>
<organism evidence="2 3">
    <name type="scientific">Mycolicibacter terrae</name>
    <dbReference type="NCBI Taxonomy" id="1788"/>
    <lineage>
        <taxon>Bacteria</taxon>
        <taxon>Bacillati</taxon>
        <taxon>Actinomycetota</taxon>
        <taxon>Actinomycetes</taxon>
        <taxon>Mycobacteriales</taxon>
        <taxon>Mycobacteriaceae</taxon>
        <taxon>Mycolicibacter</taxon>
    </lineage>
</organism>
<gene>
    <name evidence="2" type="ORF">MTER_42450</name>
</gene>
<dbReference type="EMBL" id="AP022564">
    <property type="protein sequence ID" value="BBX24834.1"/>
    <property type="molecule type" value="Genomic_DNA"/>
</dbReference>
<dbReference type="AlphaFoldDB" id="A0AAD1I0R7"/>
<feature type="transmembrane region" description="Helical" evidence="1">
    <location>
        <begin position="181"/>
        <end position="202"/>
    </location>
</feature>
<feature type="transmembrane region" description="Helical" evidence="1">
    <location>
        <begin position="102"/>
        <end position="124"/>
    </location>
</feature>
<accession>A0AAD1I0R7</accession>
<dbReference type="Proteomes" id="UP000467636">
    <property type="component" value="Chromosome"/>
</dbReference>
<dbReference type="RefSeq" id="WP_085260019.1">
    <property type="nucleotide sequence ID" value="NZ_AP022564.1"/>
</dbReference>
<feature type="transmembrane region" description="Helical" evidence="1">
    <location>
        <begin position="214"/>
        <end position="232"/>
    </location>
</feature>
<evidence type="ECO:0008006" key="4">
    <source>
        <dbReference type="Google" id="ProtNLM"/>
    </source>
</evidence>
<feature type="transmembrane region" description="Helical" evidence="1">
    <location>
        <begin position="21"/>
        <end position="44"/>
    </location>
</feature>
<protein>
    <recommendedName>
        <fullName evidence="4">Integral membrane protein</fullName>
    </recommendedName>
</protein>
<keyword evidence="3" id="KW-1185">Reference proteome</keyword>
<reference evidence="2 3" key="1">
    <citation type="journal article" date="2019" name="Emerg. Microbes Infect.">
        <title>Comprehensive subspecies identification of 175 nontuberculous mycobacteria species based on 7547 genomic profiles.</title>
        <authorList>
            <person name="Matsumoto Y."/>
            <person name="Kinjo T."/>
            <person name="Motooka D."/>
            <person name="Nabeya D."/>
            <person name="Jung N."/>
            <person name="Uechi K."/>
            <person name="Horii T."/>
            <person name="Iida T."/>
            <person name="Fujita J."/>
            <person name="Nakamura S."/>
        </authorList>
    </citation>
    <scope>NUCLEOTIDE SEQUENCE [LARGE SCALE GENOMIC DNA]</scope>
    <source>
        <strain evidence="2 3">JCM 12143</strain>
    </source>
</reference>
<keyword evidence="1" id="KW-0812">Transmembrane</keyword>
<evidence type="ECO:0000256" key="1">
    <source>
        <dbReference type="SAM" id="Phobius"/>
    </source>
</evidence>
<feature type="transmembrane region" description="Helical" evidence="1">
    <location>
        <begin position="144"/>
        <end position="169"/>
    </location>
</feature>
<proteinExistence type="predicted"/>
<evidence type="ECO:0000313" key="2">
    <source>
        <dbReference type="EMBL" id="BBX24834.1"/>
    </source>
</evidence>
<evidence type="ECO:0000313" key="3">
    <source>
        <dbReference type="Proteomes" id="UP000467636"/>
    </source>
</evidence>